<dbReference type="GO" id="GO:0016020">
    <property type="term" value="C:membrane"/>
    <property type="evidence" value="ECO:0007669"/>
    <property type="project" value="UniProtKB-SubCell"/>
</dbReference>
<feature type="transmembrane region" description="Helical" evidence="6">
    <location>
        <begin position="249"/>
        <end position="276"/>
    </location>
</feature>
<dbReference type="InterPro" id="IPR047218">
    <property type="entry name" value="YocR/YhdH-like"/>
</dbReference>
<keyword evidence="8" id="KW-1185">Reference proteome</keyword>
<feature type="transmembrane region" description="Helical" evidence="6">
    <location>
        <begin position="215"/>
        <end position="237"/>
    </location>
</feature>
<gene>
    <name evidence="7" type="ORF">HGG79_19705</name>
</gene>
<dbReference type="PANTHER" id="PTHR42948:SF1">
    <property type="entry name" value="TRANSPORTER"/>
    <property type="match status" value="1"/>
</dbReference>
<keyword evidence="3 6" id="KW-0812">Transmembrane</keyword>
<protein>
    <submittedName>
        <fullName evidence="7">Sodium-dependent transporter</fullName>
    </submittedName>
</protein>
<proteinExistence type="predicted"/>
<feature type="transmembrane region" description="Helical" evidence="6">
    <location>
        <begin position="12"/>
        <end position="30"/>
    </location>
</feature>
<dbReference type="SUPFAM" id="SSF161070">
    <property type="entry name" value="SNF-like"/>
    <property type="match status" value="1"/>
</dbReference>
<dbReference type="InterPro" id="IPR037272">
    <property type="entry name" value="SNS_sf"/>
</dbReference>
<evidence type="ECO:0000256" key="2">
    <source>
        <dbReference type="ARBA" id="ARBA00022448"/>
    </source>
</evidence>
<dbReference type="Pfam" id="PF00209">
    <property type="entry name" value="SNF"/>
    <property type="match status" value="2"/>
</dbReference>
<organism evidence="7 8">
    <name type="scientific">Clostridium tetanomorphum</name>
    <dbReference type="NCBI Taxonomy" id="1553"/>
    <lineage>
        <taxon>Bacteria</taxon>
        <taxon>Bacillati</taxon>
        <taxon>Bacillota</taxon>
        <taxon>Clostridia</taxon>
        <taxon>Eubacteriales</taxon>
        <taxon>Clostridiaceae</taxon>
        <taxon>Clostridium</taxon>
    </lineage>
</organism>
<keyword evidence="2" id="KW-0813">Transport</keyword>
<evidence type="ECO:0000256" key="1">
    <source>
        <dbReference type="ARBA" id="ARBA00004141"/>
    </source>
</evidence>
<evidence type="ECO:0000313" key="8">
    <source>
        <dbReference type="Proteomes" id="UP000563151"/>
    </source>
</evidence>
<accession>A0A923ED98</accession>
<dbReference type="EMBL" id="JAAZWO010000042">
    <property type="protein sequence ID" value="MBC2399967.1"/>
    <property type="molecule type" value="Genomic_DNA"/>
</dbReference>
<feature type="transmembrane region" description="Helical" evidence="6">
    <location>
        <begin position="373"/>
        <end position="393"/>
    </location>
</feature>
<feature type="transmembrane region" description="Helical" evidence="6">
    <location>
        <begin position="414"/>
        <end position="436"/>
    </location>
</feature>
<evidence type="ECO:0000256" key="3">
    <source>
        <dbReference type="ARBA" id="ARBA00022692"/>
    </source>
</evidence>
<feature type="transmembrane region" description="Helical" evidence="6">
    <location>
        <begin position="296"/>
        <end position="320"/>
    </location>
</feature>
<dbReference type="AlphaFoldDB" id="A0A923ED98"/>
<dbReference type="InterPro" id="IPR000175">
    <property type="entry name" value="Na/ntran_symport"/>
</dbReference>
<evidence type="ECO:0000313" key="7">
    <source>
        <dbReference type="EMBL" id="MBC2399967.1"/>
    </source>
</evidence>
<comment type="caution">
    <text evidence="7">The sequence shown here is derived from an EMBL/GenBank/DDBJ whole genome shotgun (WGS) entry which is preliminary data.</text>
</comment>
<name>A0A923ED98_CLOTT</name>
<dbReference type="Proteomes" id="UP000563151">
    <property type="component" value="Unassembled WGS sequence"/>
</dbReference>
<reference evidence="7 8" key="1">
    <citation type="submission" date="2020-04" db="EMBL/GenBank/DDBJ databases">
        <title>Genomic insights into acetone-butanol-ethanol (ABE) fermentation by sequencing solventogenic clostridia strains.</title>
        <authorList>
            <person name="Brown S."/>
        </authorList>
    </citation>
    <scope>NUCLEOTIDE SEQUENCE [LARGE SCALE GENOMIC DNA]</scope>
    <source>
        <strain evidence="7 8">DJ011</strain>
    </source>
</reference>
<dbReference type="CDD" id="cd10336">
    <property type="entry name" value="SLC6sbd_Tyt1-Like"/>
    <property type="match status" value="1"/>
</dbReference>
<sequence length="437" mass="48001">MVERESFSSKVGFVLSCLGSAIGLGNMWMFPWKLGQYGGGAFLVPYFICVFLLGVPGLIGEFAFGRSRKSGSLQGIKHVFKGKNEKLGSFLSVIPTFAVGGTLIFYGVVVGWIFRYFYAALKGSFYNMSIANYFNDFAGTSKTIPWHLLAIVITIVIIILGVTNGIEIMNKIMMPTLFIIFIILTIRSVTLPGAIDGVRYLLVPKWEYLFKPITWVMALGQAFFTVSLNGAGMVVYGSYLKDDVDIPKAALQVAIFDTLSALLAAFMIIPAVFAFGLDPSVGPSLLFITMPHIFKVMPFGYLFGVLFFLSTIFAAISSIINMLEATVEASMNYFKISRFKGALIISIIAFTVAIPLDLSMIRFGTFADFVTIYLAPIGSIIASITFFWIYGIDRAMEDINLGAEKPLKKWFIPLAKYAFVVSGVLVLIFGVVYNGIG</sequence>
<keyword evidence="5 6" id="KW-0472">Membrane</keyword>
<keyword evidence="4 6" id="KW-1133">Transmembrane helix</keyword>
<comment type="subcellular location">
    <subcellularLocation>
        <location evidence="1">Membrane</location>
        <topology evidence="1">Multi-pass membrane protein</topology>
    </subcellularLocation>
</comment>
<feature type="transmembrane region" description="Helical" evidence="6">
    <location>
        <begin position="175"/>
        <end position="195"/>
    </location>
</feature>
<evidence type="ECO:0000256" key="5">
    <source>
        <dbReference type="ARBA" id="ARBA00023136"/>
    </source>
</evidence>
<feature type="transmembrane region" description="Helical" evidence="6">
    <location>
        <begin position="90"/>
        <end position="118"/>
    </location>
</feature>
<dbReference type="PROSITE" id="PS50267">
    <property type="entry name" value="NA_NEUROTRAN_SYMP_3"/>
    <property type="match status" value="1"/>
</dbReference>
<feature type="transmembrane region" description="Helical" evidence="6">
    <location>
        <begin position="144"/>
        <end position="163"/>
    </location>
</feature>
<dbReference type="PRINTS" id="PR00176">
    <property type="entry name" value="NANEUSMPORT"/>
</dbReference>
<feature type="transmembrane region" description="Helical" evidence="6">
    <location>
        <begin position="341"/>
        <end position="361"/>
    </location>
</feature>
<feature type="transmembrane region" description="Helical" evidence="6">
    <location>
        <begin position="42"/>
        <end position="64"/>
    </location>
</feature>
<evidence type="ECO:0000256" key="4">
    <source>
        <dbReference type="ARBA" id="ARBA00022989"/>
    </source>
</evidence>
<dbReference type="NCBIfam" id="NF037979">
    <property type="entry name" value="Na_transp"/>
    <property type="match status" value="1"/>
</dbReference>
<evidence type="ECO:0000256" key="6">
    <source>
        <dbReference type="SAM" id="Phobius"/>
    </source>
</evidence>
<dbReference type="RefSeq" id="WP_035150107.1">
    <property type="nucleotide sequence ID" value="NZ_JAAZWO010000042.1"/>
</dbReference>
<dbReference type="PANTHER" id="PTHR42948">
    <property type="entry name" value="TRANSPORTER"/>
    <property type="match status" value="1"/>
</dbReference>